<organism evidence="2">
    <name type="scientific">marine sediment metagenome</name>
    <dbReference type="NCBI Taxonomy" id="412755"/>
    <lineage>
        <taxon>unclassified sequences</taxon>
        <taxon>metagenomes</taxon>
        <taxon>ecological metagenomes</taxon>
    </lineage>
</organism>
<feature type="transmembrane region" description="Helical" evidence="1">
    <location>
        <begin position="36"/>
        <end position="59"/>
    </location>
</feature>
<proteinExistence type="predicted"/>
<name>X1PE76_9ZZZZ</name>
<evidence type="ECO:0000256" key="1">
    <source>
        <dbReference type="SAM" id="Phobius"/>
    </source>
</evidence>
<protein>
    <submittedName>
        <fullName evidence="2">Uncharacterized protein</fullName>
    </submittedName>
</protein>
<feature type="non-terminal residue" evidence="2">
    <location>
        <position position="1"/>
    </location>
</feature>
<reference evidence="2" key="1">
    <citation type="journal article" date="2014" name="Front. Microbiol.">
        <title>High frequency of phylogenetically diverse reductive dehalogenase-homologous genes in deep subseafloor sedimentary metagenomes.</title>
        <authorList>
            <person name="Kawai M."/>
            <person name="Futagami T."/>
            <person name="Toyoda A."/>
            <person name="Takaki Y."/>
            <person name="Nishi S."/>
            <person name="Hori S."/>
            <person name="Arai W."/>
            <person name="Tsubouchi T."/>
            <person name="Morono Y."/>
            <person name="Uchiyama I."/>
            <person name="Ito T."/>
            <person name="Fujiyama A."/>
            <person name="Inagaki F."/>
            <person name="Takami H."/>
        </authorList>
    </citation>
    <scope>NUCLEOTIDE SEQUENCE</scope>
    <source>
        <strain evidence="2">Expedition CK06-06</strain>
    </source>
</reference>
<dbReference type="AlphaFoldDB" id="X1PE76"/>
<evidence type="ECO:0000313" key="2">
    <source>
        <dbReference type="EMBL" id="GAI54597.1"/>
    </source>
</evidence>
<keyword evidence="1" id="KW-0812">Transmembrane</keyword>
<comment type="caution">
    <text evidence="2">The sequence shown here is derived from an EMBL/GenBank/DDBJ whole genome shotgun (WGS) entry which is preliminary data.</text>
</comment>
<dbReference type="EMBL" id="BARV01035175">
    <property type="protein sequence ID" value="GAI54597.1"/>
    <property type="molecule type" value="Genomic_DNA"/>
</dbReference>
<keyword evidence="1" id="KW-1133">Transmembrane helix</keyword>
<keyword evidence="1" id="KW-0472">Membrane</keyword>
<sequence length="63" mass="6595">VGLIMLNIDRFSFGLGGGKLSSIGGKVADWGMIGGFLLGALFALAFCPYSAVLFFGVLIPRIE</sequence>
<accession>X1PE76</accession>
<gene>
    <name evidence="2" type="ORF">S06H3_54925</name>
</gene>